<dbReference type="Proteomes" id="UP000004995">
    <property type="component" value="Unassembled WGS sequence"/>
</dbReference>
<reference evidence="3" key="1">
    <citation type="journal article" date="2012" name="Nat. Biotechnol.">
        <title>Reference genome sequence of the model plant Setaria.</title>
        <authorList>
            <person name="Bennetzen J.L."/>
            <person name="Schmutz J."/>
            <person name="Wang H."/>
            <person name="Percifield R."/>
            <person name="Hawkins J."/>
            <person name="Pontaroli A.C."/>
            <person name="Estep M."/>
            <person name="Feng L."/>
            <person name="Vaughn J.N."/>
            <person name="Grimwood J."/>
            <person name="Jenkins J."/>
            <person name="Barry K."/>
            <person name="Lindquist E."/>
            <person name="Hellsten U."/>
            <person name="Deshpande S."/>
            <person name="Wang X."/>
            <person name="Wu X."/>
            <person name="Mitros T."/>
            <person name="Triplett J."/>
            <person name="Yang X."/>
            <person name="Ye C.Y."/>
            <person name="Mauro-Herrera M."/>
            <person name="Wang L."/>
            <person name="Li P."/>
            <person name="Sharma M."/>
            <person name="Sharma R."/>
            <person name="Ronald P.C."/>
            <person name="Panaud O."/>
            <person name="Kellogg E.A."/>
            <person name="Brutnell T.P."/>
            <person name="Doust A.N."/>
            <person name="Tuskan G.A."/>
            <person name="Rokhsar D."/>
            <person name="Devos K.M."/>
        </authorList>
    </citation>
    <scope>NUCLEOTIDE SEQUENCE [LARGE SCALE GENOMIC DNA]</scope>
    <source>
        <strain evidence="3">cv. Yugu1</strain>
    </source>
</reference>
<keyword evidence="3" id="KW-1185">Reference proteome</keyword>
<evidence type="ECO:0000313" key="3">
    <source>
        <dbReference type="Proteomes" id="UP000004995"/>
    </source>
</evidence>
<dbReference type="InParanoid" id="K4APH2"/>
<feature type="chain" id="PRO_5010129141" evidence="1">
    <location>
        <begin position="19"/>
        <end position="33"/>
    </location>
</feature>
<accession>K4APH2</accession>
<dbReference type="EMBL" id="AGNK02005890">
    <property type="status" value="NOT_ANNOTATED_CDS"/>
    <property type="molecule type" value="Genomic_DNA"/>
</dbReference>
<dbReference type="AlphaFoldDB" id="K4APH2"/>
<dbReference type="HOGENOM" id="CLU_3385680_0_0_1"/>
<organism evidence="2 3">
    <name type="scientific">Setaria italica</name>
    <name type="common">Foxtail millet</name>
    <name type="synonym">Panicum italicum</name>
    <dbReference type="NCBI Taxonomy" id="4555"/>
    <lineage>
        <taxon>Eukaryota</taxon>
        <taxon>Viridiplantae</taxon>
        <taxon>Streptophyta</taxon>
        <taxon>Embryophyta</taxon>
        <taxon>Tracheophyta</taxon>
        <taxon>Spermatophyta</taxon>
        <taxon>Magnoliopsida</taxon>
        <taxon>Liliopsida</taxon>
        <taxon>Poales</taxon>
        <taxon>Poaceae</taxon>
        <taxon>PACMAD clade</taxon>
        <taxon>Panicoideae</taxon>
        <taxon>Panicodae</taxon>
        <taxon>Paniceae</taxon>
        <taxon>Cenchrinae</taxon>
        <taxon>Setaria</taxon>
    </lineage>
</organism>
<keyword evidence="1" id="KW-0732">Signal</keyword>
<dbReference type="Gramene" id="KQK90090">
    <property type="protein sequence ID" value="KQK90090"/>
    <property type="gene ID" value="SETIT_040820mg"/>
</dbReference>
<dbReference type="EnsemblPlants" id="KQK90090">
    <property type="protein sequence ID" value="KQK90090"/>
    <property type="gene ID" value="SETIT_040820mg"/>
</dbReference>
<reference evidence="2" key="2">
    <citation type="submission" date="2018-08" db="UniProtKB">
        <authorList>
            <consortium name="EnsemblPlants"/>
        </authorList>
    </citation>
    <scope>IDENTIFICATION</scope>
    <source>
        <strain evidence="2">Yugu1</strain>
    </source>
</reference>
<evidence type="ECO:0000256" key="1">
    <source>
        <dbReference type="SAM" id="SignalP"/>
    </source>
</evidence>
<proteinExistence type="predicted"/>
<sequence>MAFSCRYCLLWISVVVLAAPHSEFPHAYIFVFS</sequence>
<protein>
    <submittedName>
        <fullName evidence="2">Uncharacterized protein</fullName>
    </submittedName>
</protein>
<feature type="signal peptide" evidence="1">
    <location>
        <begin position="1"/>
        <end position="18"/>
    </location>
</feature>
<evidence type="ECO:0000313" key="2">
    <source>
        <dbReference type="EnsemblPlants" id="KQK90090"/>
    </source>
</evidence>
<name>K4APH2_SETIT</name>